<dbReference type="GO" id="GO:0043139">
    <property type="term" value="F:5'-3' DNA helicase activity"/>
    <property type="evidence" value="ECO:0007669"/>
    <property type="project" value="TreeGrafter"/>
</dbReference>
<evidence type="ECO:0000256" key="5">
    <source>
        <dbReference type="ARBA" id="ARBA00022840"/>
    </source>
</evidence>
<keyword evidence="2" id="KW-0547">Nucleotide-binding</keyword>
<comment type="caution">
    <text evidence="8">The sequence shown here is derived from an EMBL/GenBank/DDBJ whole genome shotgun (WGS) entry which is preliminary data.</text>
</comment>
<sequence length="765" mass="88348">MIEMQNEEKLYRRLNEQAQPLKCWVISPIPNTTTAFHRSWFLIVQPSDNVDGAGAGAVFPSTTDRFRIDMLSTVRRDDNEYSLVHLSANRIVNPFESLEGLRDNRIRTYAAFKVDVPRSWKNADGENIELDLMMSLRTKCCAGDMSDMYLSEDDCQLLKIEWDVQSTTFEAELEALRYMTDERGRDGRGPTIKSKRAFHMILDFHACWKEFYDLHKPFPQLENPTHAMYRIPKAILERYRSLNQDHLNSLRGLRMIPNGLYFVNGCPGSGKTEWNMILAAMVQSGTRRQSLKRSRILFLVDINKTVDDAAARYFSLCKEAKLDLRIVRMYGWPREMRESSKIHSLRPETQQQGQKEKFDVDFTTRFLTTAGLSRCTKASRNPDVVPTLDEASWQYFEKNKTQAFPGLQRLLDKMDSGEVLSTDDWKTLRRLVSKLYRVVLARTDFIATTPVAAFGKFSRFFQPDLIFVDEASHARELTTLISLAYYSPKAWIFTGDVKQTQPFVKDMKCRKDADPEMQLNPFAKQLQLSTMARASYVGAVNSELLINKRAYGNLHRLPSHLFYGNRMVSSHIGEELYPASVSHLRHRLSSLAGGRPIDENRLIIDLTTSREERLRESFWNPEHHHWVLAQAASFLEDDEFRSMRHEHAATIMIATPYSTAYKHYQAAVKMWPQKWQDRVQVLTVDKAQGSEADVVFLDMVRSRTSGFMDDAKRLNVSITRARQAEIILMRRAMAYTPRGSGVVVRSMFLSRVWEDTMSHNRVLSV</sequence>
<dbReference type="Gene3D" id="3.40.50.300">
    <property type="entry name" value="P-loop containing nucleotide triphosphate hydrolases"/>
    <property type="match status" value="2"/>
</dbReference>
<keyword evidence="3" id="KW-0378">Hydrolase</keyword>
<evidence type="ECO:0000313" key="8">
    <source>
        <dbReference type="EMBL" id="KAG6015143.1"/>
    </source>
</evidence>
<keyword evidence="9" id="KW-1185">Reference proteome</keyword>
<dbReference type="SUPFAM" id="SSF52540">
    <property type="entry name" value="P-loop containing nucleoside triphosphate hydrolases"/>
    <property type="match status" value="1"/>
</dbReference>
<dbReference type="OrthoDB" id="6513042at2759"/>
<dbReference type="Pfam" id="PF13087">
    <property type="entry name" value="AAA_12"/>
    <property type="match status" value="1"/>
</dbReference>
<dbReference type="Proteomes" id="UP000748025">
    <property type="component" value="Unassembled WGS sequence"/>
</dbReference>
<feature type="domain" description="DNA2/NAM7 helicase helicase" evidence="6">
    <location>
        <begin position="258"/>
        <end position="505"/>
    </location>
</feature>
<evidence type="ECO:0000256" key="2">
    <source>
        <dbReference type="ARBA" id="ARBA00022741"/>
    </source>
</evidence>
<dbReference type="GO" id="GO:0016787">
    <property type="term" value="F:hydrolase activity"/>
    <property type="evidence" value="ECO:0007669"/>
    <property type="project" value="UniProtKB-KW"/>
</dbReference>
<gene>
    <name evidence="8" type="ORF">E4U43_005659</name>
</gene>
<dbReference type="PANTHER" id="PTHR43788">
    <property type="entry name" value="DNA2/NAM7 HELICASE FAMILY MEMBER"/>
    <property type="match status" value="1"/>
</dbReference>
<keyword evidence="4" id="KW-0347">Helicase</keyword>
<evidence type="ECO:0000313" key="9">
    <source>
        <dbReference type="Proteomes" id="UP000748025"/>
    </source>
</evidence>
<feature type="domain" description="DNA2/NAM7 helicase-like C-terminal" evidence="7">
    <location>
        <begin position="538"/>
        <end position="728"/>
    </location>
</feature>
<accession>A0A9P7NG95</accession>
<dbReference type="EMBL" id="SRPW01000377">
    <property type="protein sequence ID" value="KAG6015143.1"/>
    <property type="molecule type" value="Genomic_DNA"/>
</dbReference>
<evidence type="ECO:0008006" key="10">
    <source>
        <dbReference type="Google" id="ProtNLM"/>
    </source>
</evidence>
<name>A0A9P7NG95_9HYPO</name>
<dbReference type="InterPro" id="IPR041677">
    <property type="entry name" value="DNA2/NAM7_AAA_11"/>
</dbReference>
<evidence type="ECO:0000256" key="1">
    <source>
        <dbReference type="ARBA" id="ARBA00007913"/>
    </source>
</evidence>
<dbReference type="AlphaFoldDB" id="A0A9P7NG95"/>
<keyword evidence="5" id="KW-0067">ATP-binding</keyword>
<dbReference type="GO" id="GO:0005524">
    <property type="term" value="F:ATP binding"/>
    <property type="evidence" value="ECO:0007669"/>
    <property type="project" value="UniProtKB-KW"/>
</dbReference>
<comment type="similarity">
    <text evidence="1">Belongs to the DNA2/NAM7 helicase family.</text>
</comment>
<reference evidence="8" key="1">
    <citation type="journal article" date="2020" name="bioRxiv">
        <title>Whole genome comparisons of ergot fungi reveals the divergence and evolution of species within the genus Claviceps are the result of varying mechanisms driving genome evolution and host range expansion.</title>
        <authorList>
            <person name="Wyka S.A."/>
            <person name="Mondo S.J."/>
            <person name="Liu M."/>
            <person name="Dettman J."/>
            <person name="Nalam V."/>
            <person name="Broders K.D."/>
        </authorList>
    </citation>
    <scope>NUCLEOTIDE SEQUENCE</scope>
    <source>
        <strain evidence="8">CCC 602</strain>
    </source>
</reference>
<protein>
    <recommendedName>
        <fullName evidence="10">DNA2/NAM7 helicase-like C-terminal domain-containing protein</fullName>
    </recommendedName>
</protein>
<evidence type="ECO:0000256" key="4">
    <source>
        <dbReference type="ARBA" id="ARBA00022806"/>
    </source>
</evidence>
<dbReference type="InterPro" id="IPR027417">
    <property type="entry name" value="P-loop_NTPase"/>
</dbReference>
<dbReference type="Pfam" id="PF13086">
    <property type="entry name" value="AAA_11"/>
    <property type="match status" value="1"/>
</dbReference>
<dbReference type="PANTHER" id="PTHR43788:SF8">
    <property type="entry name" value="DNA-BINDING PROTEIN SMUBP-2"/>
    <property type="match status" value="1"/>
</dbReference>
<dbReference type="InterPro" id="IPR050534">
    <property type="entry name" value="Coronavir_polyprotein_1ab"/>
</dbReference>
<dbReference type="InterPro" id="IPR041679">
    <property type="entry name" value="DNA2/NAM7-like_C"/>
</dbReference>
<proteinExistence type="inferred from homology"/>
<evidence type="ECO:0000256" key="3">
    <source>
        <dbReference type="ARBA" id="ARBA00022801"/>
    </source>
</evidence>
<evidence type="ECO:0000259" key="7">
    <source>
        <dbReference type="Pfam" id="PF13087"/>
    </source>
</evidence>
<evidence type="ECO:0000259" key="6">
    <source>
        <dbReference type="Pfam" id="PF13086"/>
    </source>
</evidence>
<organism evidence="8 9">
    <name type="scientific">Claviceps pusilla</name>
    <dbReference type="NCBI Taxonomy" id="123648"/>
    <lineage>
        <taxon>Eukaryota</taxon>
        <taxon>Fungi</taxon>
        <taxon>Dikarya</taxon>
        <taxon>Ascomycota</taxon>
        <taxon>Pezizomycotina</taxon>
        <taxon>Sordariomycetes</taxon>
        <taxon>Hypocreomycetidae</taxon>
        <taxon>Hypocreales</taxon>
        <taxon>Clavicipitaceae</taxon>
        <taxon>Claviceps</taxon>
    </lineage>
</organism>